<protein>
    <submittedName>
        <fullName evidence="7">MFS transporter</fullName>
    </submittedName>
</protein>
<feature type="transmembrane region" description="Helical" evidence="5">
    <location>
        <begin position="281"/>
        <end position="299"/>
    </location>
</feature>
<evidence type="ECO:0000259" key="6">
    <source>
        <dbReference type="PROSITE" id="PS50850"/>
    </source>
</evidence>
<accession>A0ABW7W1A8</accession>
<evidence type="ECO:0000256" key="4">
    <source>
        <dbReference type="ARBA" id="ARBA00023136"/>
    </source>
</evidence>
<dbReference type="SUPFAM" id="SSF103473">
    <property type="entry name" value="MFS general substrate transporter"/>
    <property type="match status" value="1"/>
</dbReference>
<gene>
    <name evidence="7" type="ORF">ACH49Z_22360</name>
</gene>
<feature type="transmembrane region" description="Helical" evidence="5">
    <location>
        <begin position="305"/>
        <end position="323"/>
    </location>
</feature>
<keyword evidence="2 5" id="KW-0812">Transmembrane</keyword>
<dbReference type="PROSITE" id="PS50850">
    <property type="entry name" value="MFS"/>
    <property type="match status" value="1"/>
</dbReference>
<dbReference type="InterPro" id="IPR036259">
    <property type="entry name" value="MFS_trans_sf"/>
</dbReference>
<sequence>MHIATNWELGMEIAKSQRLILATVCAVAVATIYAIQPVLEKAGAELGLAPESLGRLVAAGQIGYFAGLVLLVPLGDVLDRRRLIIGHLLLTGAGAATAAIAPNGVVAAAGLAIAGLFAVVVQITVAYVAAISAPHERGRNIGAVTSGVVIGILGIRVLAGFLGDTVGWRTVYILLAVACAALAVTVRTRLRPDPRISHGRYPRAPRAGGRSVTKNRLLLGRGVIAFFAFASFGTLWSGLALPLGAQPWMFGTTEIGLFGLAGLAGALGAARAGRWADSGHAQPMSGWSLLLLAASWLLIARTEPALWPLVLGIVALDFAVQAVHVSSQHLLTTAYPDRTGSVIGAYMAFYSLGSALGALTTTWAYTTWGWWASCLVGALYALAGLVAWGITRSVPAARRMIRTPPEHSPVHFEELDDRPGGDGNR</sequence>
<feature type="transmembrane region" description="Helical" evidence="5">
    <location>
        <begin position="171"/>
        <end position="190"/>
    </location>
</feature>
<dbReference type="InterPro" id="IPR011701">
    <property type="entry name" value="MFS"/>
</dbReference>
<dbReference type="Gene3D" id="1.20.1250.20">
    <property type="entry name" value="MFS general substrate transporter like domains"/>
    <property type="match status" value="1"/>
</dbReference>
<feature type="transmembrane region" description="Helical" evidence="5">
    <location>
        <begin position="370"/>
        <end position="390"/>
    </location>
</feature>
<evidence type="ECO:0000256" key="1">
    <source>
        <dbReference type="ARBA" id="ARBA00004651"/>
    </source>
</evidence>
<comment type="caution">
    <text evidence="7">The sequence shown here is derived from an EMBL/GenBank/DDBJ whole genome shotgun (WGS) entry which is preliminary data.</text>
</comment>
<feature type="transmembrane region" description="Helical" evidence="5">
    <location>
        <begin position="248"/>
        <end position="269"/>
    </location>
</feature>
<evidence type="ECO:0000256" key="3">
    <source>
        <dbReference type="ARBA" id="ARBA00022989"/>
    </source>
</evidence>
<feature type="transmembrane region" description="Helical" evidence="5">
    <location>
        <begin position="19"/>
        <end position="36"/>
    </location>
</feature>
<feature type="transmembrane region" description="Helical" evidence="5">
    <location>
        <begin position="107"/>
        <end position="129"/>
    </location>
</feature>
<dbReference type="Pfam" id="PF07690">
    <property type="entry name" value="MFS_1"/>
    <property type="match status" value="1"/>
</dbReference>
<dbReference type="InterPro" id="IPR020846">
    <property type="entry name" value="MFS_dom"/>
</dbReference>
<feature type="transmembrane region" description="Helical" evidence="5">
    <location>
        <begin position="218"/>
        <end position="236"/>
    </location>
</feature>
<organism evidence="7 8">
    <name type="scientific">Nocardia testacea</name>
    <dbReference type="NCBI Taxonomy" id="248551"/>
    <lineage>
        <taxon>Bacteria</taxon>
        <taxon>Bacillati</taxon>
        <taxon>Actinomycetota</taxon>
        <taxon>Actinomycetes</taxon>
        <taxon>Mycobacteriales</taxon>
        <taxon>Nocardiaceae</taxon>
        <taxon>Nocardia</taxon>
    </lineage>
</organism>
<comment type="subcellular location">
    <subcellularLocation>
        <location evidence="1">Cell membrane</location>
        <topology evidence="1">Multi-pass membrane protein</topology>
    </subcellularLocation>
</comment>
<dbReference type="CDD" id="cd17324">
    <property type="entry name" value="MFS_NepI_like"/>
    <property type="match status" value="1"/>
</dbReference>
<dbReference type="Proteomes" id="UP001611494">
    <property type="component" value="Unassembled WGS sequence"/>
</dbReference>
<name>A0ABW7W1A8_9NOCA</name>
<dbReference type="PANTHER" id="PTHR42910:SF1">
    <property type="entry name" value="MAJOR FACILITATOR SUPERFAMILY (MFS) PROFILE DOMAIN-CONTAINING PROTEIN"/>
    <property type="match status" value="1"/>
</dbReference>
<keyword evidence="3 5" id="KW-1133">Transmembrane helix</keyword>
<dbReference type="RefSeq" id="WP_397064357.1">
    <property type="nucleotide sequence ID" value="NZ_JBIRYL010000008.1"/>
</dbReference>
<proteinExistence type="predicted"/>
<reference evidence="7 8" key="1">
    <citation type="submission" date="2024-10" db="EMBL/GenBank/DDBJ databases">
        <title>The Natural Products Discovery Center: Release of the First 8490 Sequenced Strains for Exploring Actinobacteria Biosynthetic Diversity.</title>
        <authorList>
            <person name="Kalkreuter E."/>
            <person name="Kautsar S.A."/>
            <person name="Yang D."/>
            <person name="Bader C.D."/>
            <person name="Teijaro C.N."/>
            <person name="Fluegel L."/>
            <person name="Davis C.M."/>
            <person name="Simpson J.R."/>
            <person name="Lauterbach L."/>
            <person name="Steele A.D."/>
            <person name="Gui C."/>
            <person name="Meng S."/>
            <person name="Li G."/>
            <person name="Viehrig K."/>
            <person name="Ye F."/>
            <person name="Su P."/>
            <person name="Kiefer A.F."/>
            <person name="Nichols A."/>
            <person name="Cepeda A.J."/>
            <person name="Yan W."/>
            <person name="Fan B."/>
            <person name="Jiang Y."/>
            <person name="Adhikari A."/>
            <person name="Zheng C.-J."/>
            <person name="Schuster L."/>
            <person name="Cowan T.M."/>
            <person name="Smanski M.J."/>
            <person name="Chevrette M.G."/>
            <person name="De Carvalho L.P.S."/>
            <person name="Shen B."/>
        </authorList>
    </citation>
    <scope>NUCLEOTIDE SEQUENCE [LARGE SCALE GENOMIC DNA]</scope>
    <source>
        <strain evidence="7 8">NPDC019377</strain>
    </source>
</reference>
<evidence type="ECO:0000256" key="5">
    <source>
        <dbReference type="SAM" id="Phobius"/>
    </source>
</evidence>
<keyword evidence="8" id="KW-1185">Reference proteome</keyword>
<keyword evidence="4 5" id="KW-0472">Membrane</keyword>
<evidence type="ECO:0000313" key="7">
    <source>
        <dbReference type="EMBL" id="MFI2232598.1"/>
    </source>
</evidence>
<dbReference type="PANTHER" id="PTHR42910">
    <property type="entry name" value="TRANSPORTER SCO4007-RELATED"/>
    <property type="match status" value="1"/>
</dbReference>
<dbReference type="EMBL" id="JBIRYL010000008">
    <property type="protein sequence ID" value="MFI2232598.1"/>
    <property type="molecule type" value="Genomic_DNA"/>
</dbReference>
<feature type="transmembrane region" description="Helical" evidence="5">
    <location>
        <begin position="83"/>
        <end position="101"/>
    </location>
</feature>
<feature type="transmembrane region" description="Helical" evidence="5">
    <location>
        <begin position="343"/>
        <end position="364"/>
    </location>
</feature>
<feature type="domain" description="Major facilitator superfamily (MFS) profile" evidence="6">
    <location>
        <begin position="17"/>
        <end position="395"/>
    </location>
</feature>
<feature type="transmembrane region" description="Helical" evidence="5">
    <location>
        <begin position="56"/>
        <end position="74"/>
    </location>
</feature>
<evidence type="ECO:0000256" key="2">
    <source>
        <dbReference type="ARBA" id="ARBA00022692"/>
    </source>
</evidence>
<evidence type="ECO:0000313" key="8">
    <source>
        <dbReference type="Proteomes" id="UP001611494"/>
    </source>
</evidence>
<feature type="transmembrane region" description="Helical" evidence="5">
    <location>
        <begin position="141"/>
        <end position="159"/>
    </location>
</feature>